<gene>
    <name evidence="1" type="ORF">COX00_03875</name>
</gene>
<name>A0A2H0BRM8_9BACT</name>
<proteinExistence type="predicted"/>
<protein>
    <submittedName>
        <fullName evidence="1">Uncharacterized protein</fullName>
    </submittedName>
</protein>
<organism evidence="1 2">
    <name type="scientific">Candidatus Uhrbacteria bacterium CG22_combo_CG10-13_8_21_14_all_47_17</name>
    <dbReference type="NCBI Taxonomy" id="1975041"/>
    <lineage>
        <taxon>Bacteria</taxon>
        <taxon>Candidatus Uhriibacteriota</taxon>
    </lineage>
</organism>
<dbReference type="EMBL" id="PCSZ01000070">
    <property type="protein sequence ID" value="PIP60327.1"/>
    <property type="molecule type" value="Genomic_DNA"/>
</dbReference>
<evidence type="ECO:0000313" key="2">
    <source>
        <dbReference type="Proteomes" id="UP000231581"/>
    </source>
</evidence>
<evidence type="ECO:0000313" key="1">
    <source>
        <dbReference type="EMBL" id="PIP60327.1"/>
    </source>
</evidence>
<accession>A0A2H0BRM8</accession>
<sequence length="106" mass="12545">MKEQEILFFPQSVWINALYMTFAEPVECVNKFGEAKLPKADDRMRVVLLLRIVDVYGNRGLAYAFDTTNDSKKFLRYFEQFSRGKWDTFECYLIDEDLLEIALKDI</sequence>
<dbReference type="AlphaFoldDB" id="A0A2H0BRM8"/>
<comment type="caution">
    <text evidence="1">The sequence shown here is derived from an EMBL/GenBank/DDBJ whole genome shotgun (WGS) entry which is preliminary data.</text>
</comment>
<reference evidence="1 2" key="1">
    <citation type="submission" date="2017-09" db="EMBL/GenBank/DDBJ databases">
        <title>Depth-based differentiation of microbial function through sediment-hosted aquifers and enrichment of novel symbionts in the deep terrestrial subsurface.</title>
        <authorList>
            <person name="Probst A.J."/>
            <person name="Ladd B."/>
            <person name="Jarett J.K."/>
            <person name="Geller-Mcgrath D.E."/>
            <person name="Sieber C.M."/>
            <person name="Emerson J.B."/>
            <person name="Anantharaman K."/>
            <person name="Thomas B.C."/>
            <person name="Malmstrom R."/>
            <person name="Stieglmeier M."/>
            <person name="Klingl A."/>
            <person name="Woyke T."/>
            <person name="Ryan C.M."/>
            <person name="Banfield J.F."/>
        </authorList>
    </citation>
    <scope>NUCLEOTIDE SEQUENCE [LARGE SCALE GENOMIC DNA]</scope>
    <source>
        <strain evidence="1">CG22_combo_CG10-13_8_21_14_all_47_17</strain>
    </source>
</reference>
<dbReference type="Proteomes" id="UP000231581">
    <property type="component" value="Unassembled WGS sequence"/>
</dbReference>